<reference evidence="1 2" key="1">
    <citation type="submission" date="2018-11" db="EMBL/GenBank/DDBJ databases">
        <authorList>
            <consortium name="Pathogen Informatics"/>
        </authorList>
    </citation>
    <scope>NUCLEOTIDE SEQUENCE [LARGE SCALE GENOMIC DNA]</scope>
    <source>
        <strain>Denwood</strain>
        <strain evidence="2">Zambia</strain>
    </source>
</reference>
<dbReference type="Proteomes" id="UP000269396">
    <property type="component" value="Unassembled WGS sequence"/>
</dbReference>
<accession>A0A183NXA2</accession>
<dbReference type="EMBL" id="UZAL01027778">
    <property type="protein sequence ID" value="VDP35568.1"/>
    <property type="molecule type" value="Genomic_DNA"/>
</dbReference>
<organism evidence="1 2">
    <name type="scientific">Schistosoma mattheei</name>
    <dbReference type="NCBI Taxonomy" id="31246"/>
    <lineage>
        <taxon>Eukaryota</taxon>
        <taxon>Metazoa</taxon>
        <taxon>Spiralia</taxon>
        <taxon>Lophotrochozoa</taxon>
        <taxon>Platyhelminthes</taxon>
        <taxon>Trematoda</taxon>
        <taxon>Digenea</taxon>
        <taxon>Strigeidida</taxon>
        <taxon>Schistosomatoidea</taxon>
        <taxon>Schistosomatidae</taxon>
        <taxon>Schistosoma</taxon>
    </lineage>
</organism>
<keyword evidence="2" id="KW-1185">Reference proteome</keyword>
<protein>
    <submittedName>
        <fullName evidence="1">Uncharacterized protein</fullName>
    </submittedName>
</protein>
<evidence type="ECO:0000313" key="1">
    <source>
        <dbReference type="EMBL" id="VDP35568.1"/>
    </source>
</evidence>
<evidence type="ECO:0000313" key="2">
    <source>
        <dbReference type="Proteomes" id="UP000269396"/>
    </source>
</evidence>
<proteinExistence type="predicted"/>
<name>A0A183NXA2_9TREM</name>
<gene>
    <name evidence="1" type="ORF">SMTD_LOCUS6738</name>
</gene>
<dbReference type="AlphaFoldDB" id="A0A183NXA2"/>
<sequence>MLSNVVAEQNKSNFSSKPRCSPVTFMTSLLVLSLIKLKL</sequence>